<protein>
    <submittedName>
        <fullName evidence="2">Cupin domain-containing protein</fullName>
    </submittedName>
</protein>
<dbReference type="CDD" id="cd02238">
    <property type="entry name" value="cupin_KdgF"/>
    <property type="match status" value="1"/>
</dbReference>
<dbReference type="InterPro" id="IPR011051">
    <property type="entry name" value="RmlC_Cupin_sf"/>
</dbReference>
<dbReference type="RefSeq" id="WP_093051462.1">
    <property type="nucleotide sequence ID" value="NZ_FOGT01000007.1"/>
</dbReference>
<gene>
    <name evidence="2" type="ORF">SAMN05518684_107131</name>
</gene>
<dbReference type="AlphaFoldDB" id="A0A1H9UDC0"/>
<name>A0A1H9UDC0_9BACI</name>
<evidence type="ECO:0000313" key="3">
    <source>
        <dbReference type="Proteomes" id="UP000198571"/>
    </source>
</evidence>
<dbReference type="InterPro" id="IPR014710">
    <property type="entry name" value="RmlC-like_jellyroll"/>
</dbReference>
<dbReference type="OrthoDB" id="9811153at2"/>
<dbReference type="InterPro" id="IPR052535">
    <property type="entry name" value="Bacilysin_H2HPP_isomerase"/>
</dbReference>
<dbReference type="STRING" id="1601833.SAMN05518684_107131"/>
<accession>A0A1H9UDC0</accession>
<evidence type="ECO:0000259" key="1">
    <source>
        <dbReference type="Pfam" id="PF07883"/>
    </source>
</evidence>
<reference evidence="3" key="1">
    <citation type="submission" date="2016-10" db="EMBL/GenBank/DDBJ databases">
        <authorList>
            <person name="Varghese N."/>
            <person name="Submissions S."/>
        </authorList>
    </citation>
    <scope>NUCLEOTIDE SEQUENCE [LARGE SCALE GENOMIC DNA]</scope>
    <source>
        <strain evidence="3">S9</strain>
    </source>
</reference>
<dbReference type="PANTHER" id="PTHR40112">
    <property type="entry name" value="H2HPP ISOMERASE"/>
    <property type="match status" value="1"/>
</dbReference>
<dbReference type="InterPro" id="IPR025499">
    <property type="entry name" value="KdgF"/>
</dbReference>
<dbReference type="Pfam" id="PF07883">
    <property type="entry name" value="Cupin_2"/>
    <property type="match status" value="1"/>
</dbReference>
<dbReference type="EMBL" id="FOGT01000007">
    <property type="protein sequence ID" value="SES07248.1"/>
    <property type="molecule type" value="Genomic_DNA"/>
</dbReference>
<dbReference type="Gene3D" id="2.60.120.10">
    <property type="entry name" value="Jelly Rolls"/>
    <property type="match status" value="1"/>
</dbReference>
<keyword evidence="3" id="KW-1185">Reference proteome</keyword>
<proteinExistence type="predicted"/>
<dbReference type="SUPFAM" id="SSF51182">
    <property type="entry name" value="RmlC-like cupins"/>
    <property type="match status" value="1"/>
</dbReference>
<sequence>MVKRNVLSAEGSLMVVKVEIEAGFEGDTDQHPEEQTCYLEKGKLEFDLAGDKKILNEGDTQYVPSNEKHRVKVLEDCVIIDVFSPVRQDLLDT</sequence>
<dbReference type="InterPro" id="IPR013096">
    <property type="entry name" value="Cupin_2"/>
</dbReference>
<evidence type="ECO:0000313" key="2">
    <source>
        <dbReference type="EMBL" id="SES07248.1"/>
    </source>
</evidence>
<dbReference type="PIRSF" id="PIRSF029883">
    <property type="entry name" value="KdgF"/>
    <property type="match status" value="1"/>
</dbReference>
<dbReference type="PANTHER" id="PTHR40112:SF1">
    <property type="entry name" value="H2HPP ISOMERASE"/>
    <property type="match status" value="1"/>
</dbReference>
<organism evidence="2 3">
    <name type="scientific">Salipaludibacillus aurantiacus</name>
    <dbReference type="NCBI Taxonomy" id="1601833"/>
    <lineage>
        <taxon>Bacteria</taxon>
        <taxon>Bacillati</taxon>
        <taxon>Bacillota</taxon>
        <taxon>Bacilli</taxon>
        <taxon>Bacillales</taxon>
        <taxon>Bacillaceae</taxon>
    </lineage>
</organism>
<feature type="domain" description="Cupin type-2" evidence="1">
    <location>
        <begin position="18"/>
        <end position="83"/>
    </location>
</feature>
<dbReference type="Proteomes" id="UP000198571">
    <property type="component" value="Unassembled WGS sequence"/>
</dbReference>